<dbReference type="EMBL" id="RXGB01001257">
    <property type="protein sequence ID" value="TMW99639.1"/>
    <property type="molecule type" value="Genomic_DNA"/>
</dbReference>
<accession>A0A6N2C3R7</accession>
<proteinExistence type="predicted"/>
<reference evidence="2" key="1">
    <citation type="submission" date="2019-05" db="EMBL/GenBank/DDBJ databases">
        <title>The de novo reference genome and transcriptome assemblies of the wild tomato species Solanum chilense.</title>
        <authorList>
            <person name="Stam R."/>
            <person name="Nosenko T."/>
            <person name="Hoerger A.C."/>
            <person name="Stephan W."/>
            <person name="Seidel M.A."/>
            <person name="Kuhn J.M.M."/>
            <person name="Haberer G."/>
            <person name="Tellier A."/>
        </authorList>
    </citation>
    <scope>NUCLEOTIDE SEQUENCE</scope>
    <source>
        <tissue evidence="2">Mature leaves</tissue>
    </source>
</reference>
<dbReference type="AlphaFoldDB" id="A0A6N2C3R7"/>
<name>A0A6N2C3R7_SOLCI</name>
<evidence type="ECO:0000313" key="2">
    <source>
        <dbReference type="EMBL" id="TMW99639.1"/>
    </source>
</evidence>
<gene>
    <name evidence="2" type="ORF">EJD97_002230</name>
</gene>
<organism evidence="2">
    <name type="scientific">Solanum chilense</name>
    <name type="common">Tomato</name>
    <name type="synonym">Lycopersicon chilense</name>
    <dbReference type="NCBI Taxonomy" id="4083"/>
    <lineage>
        <taxon>Eukaryota</taxon>
        <taxon>Viridiplantae</taxon>
        <taxon>Streptophyta</taxon>
        <taxon>Embryophyta</taxon>
        <taxon>Tracheophyta</taxon>
        <taxon>Spermatophyta</taxon>
        <taxon>Magnoliopsida</taxon>
        <taxon>eudicotyledons</taxon>
        <taxon>Gunneridae</taxon>
        <taxon>Pentapetalae</taxon>
        <taxon>asterids</taxon>
        <taxon>lamiids</taxon>
        <taxon>Solanales</taxon>
        <taxon>Solanaceae</taxon>
        <taxon>Solanoideae</taxon>
        <taxon>Solaneae</taxon>
        <taxon>Solanum</taxon>
        <taxon>Solanum subgen. Lycopersicon</taxon>
    </lineage>
</organism>
<evidence type="ECO:0000256" key="1">
    <source>
        <dbReference type="SAM" id="MobiDB-lite"/>
    </source>
</evidence>
<protein>
    <submittedName>
        <fullName evidence="2">Uncharacterized protein</fullName>
    </submittedName>
</protein>
<sequence length="91" mass="9891">MCDNNDEVSLTKVSIVQSSTAEQNKLIGLLMQQITELAAEVQKDHDTPNSVIIVDIPNNGRPTLFSIPLNSSTEDFINPPSNPIQSPSTID</sequence>
<feature type="compositionally biased region" description="Low complexity" evidence="1">
    <location>
        <begin position="77"/>
        <end position="91"/>
    </location>
</feature>
<feature type="region of interest" description="Disordered" evidence="1">
    <location>
        <begin position="71"/>
        <end position="91"/>
    </location>
</feature>
<comment type="caution">
    <text evidence="2">The sequence shown here is derived from an EMBL/GenBank/DDBJ whole genome shotgun (WGS) entry which is preliminary data.</text>
</comment>